<evidence type="ECO:0000256" key="2">
    <source>
        <dbReference type="SAM" id="SignalP"/>
    </source>
</evidence>
<reference evidence="4" key="1">
    <citation type="submission" date="2017-04" db="EMBL/GenBank/DDBJ databases">
        <title>Genome deletions in a multicellular cyanobacterial endosymbiont for morphological adaptation in marine diatoms.</title>
        <authorList>
            <person name="Wang Y."/>
            <person name="Gao H."/>
            <person name="Li R."/>
            <person name="Xu X."/>
        </authorList>
    </citation>
    <scope>NUCLEOTIDE SEQUENCE</scope>
    <source>
        <strain evidence="4">FACHB 800</strain>
    </source>
</reference>
<dbReference type="InterPro" id="IPR007055">
    <property type="entry name" value="BON_dom"/>
</dbReference>
<dbReference type="EMBL" id="CP021056">
    <property type="protein sequence ID" value="QXE21878.1"/>
    <property type="molecule type" value="Genomic_DNA"/>
</dbReference>
<dbReference type="PROSITE" id="PS51257">
    <property type="entry name" value="PROKAR_LIPOPROTEIN"/>
    <property type="match status" value="1"/>
</dbReference>
<name>A0A975T5L8_9NOST</name>
<evidence type="ECO:0000256" key="1">
    <source>
        <dbReference type="SAM" id="MobiDB-lite"/>
    </source>
</evidence>
<evidence type="ECO:0000313" key="5">
    <source>
        <dbReference type="Proteomes" id="UP000683511"/>
    </source>
</evidence>
<keyword evidence="5" id="KW-1185">Reference proteome</keyword>
<sequence length="153" mass="16454">MNKLKLFLITSVLLVGTVACENPSKTTTSAPNSQDNTAVNPDVRTREAAQSDAQSDVRRRQLNSDIRAREERNNNDGGSTTRASTDLASEVRSKLEANIPDGQLTVNATDNGDVTVLGTVNNQEQLAKIEPLAKEIKGVRNVIVKASIAQPKS</sequence>
<feature type="chain" id="PRO_5037262564" evidence="2">
    <location>
        <begin position="22"/>
        <end position="153"/>
    </location>
</feature>
<dbReference type="AlphaFoldDB" id="A0A975T5L8"/>
<organism evidence="4 5">
    <name type="scientific">Richelia sinica FACHB-800</name>
    <dbReference type="NCBI Taxonomy" id="1357546"/>
    <lineage>
        <taxon>Bacteria</taxon>
        <taxon>Bacillati</taxon>
        <taxon>Cyanobacteriota</taxon>
        <taxon>Cyanophyceae</taxon>
        <taxon>Nostocales</taxon>
        <taxon>Nostocaceae</taxon>
        <taxon>Richelia</taxon>
    </lineage>
</organism>
<feature type="region of interest" description="Disordered" evidence="1">
    <location>
        <begin position="23"/>
        <end position="91"/>
    </location>
</feature>
<feature type="signal peptide" evidence="2">
    <location>
        <begin position="1"/>
        <end position="21"/>
    </location>
</feature>
<protein>
    <submittedName>
        <fullName evidence="4">Transport-associated protein</fullName>
    </submittedName>
</protein>
<gene>
    <name evidence="4" type="ORF">B6N60_00556</name>
</gene>
<feature type="compositionally biased region" description="Polar residues" evidence="1">
    <location>
        <begin position="23"/>
        <end position="39"/>
    </location>
</feature>
<dbReference type="Proteomes" id="UP000683511">
    <property type="component" value="Chromosome"/>
</dbReference>
<dbReference type="RefSeq" id="WP_190601059.1">
    <property type="nucleotide sequence ID" value="NZ_CP021056.1"/>
</dbReference>
<keyword evidence="2" id="KW-0732">Signal</keyword>
<dbReference type="KEGG" id="rsin:B6N60_00556"/>
<feature type="compositionally biased region" description="Basic and acidic residues" evidence="1">
    <location>
        <begin position="43"/>
        <end position="59"/>
    </location>
</feature>
<dbReference type="Gene3D" id="3.30.1340.30">
    <property type="match status" value="1"/>
</dbReference>
<dbReference type="Pfam" id="PF04972">
    <property type="entry name" value="BON"/>
    <property type="match status" value="1"/>
</dbReference>
<evidence type="ECO:0000259" key="3">
    <source>
        <dbReference type="PROSITE" id="PS50914"/>
    </source>
</evidence>
<proteinExistence type="predicted"/>
<feature type="domain" description="BON" evidence="3">
    <location>
        <begin position="79"/>
        <end position="150"/>
    </location>
</feature>
<feature type="compositionally biased region" description="Polar residues" evidence="1">
    <location>
        <begin position="75"/>
        <end position="87"/>
    </location>
</feature>
<dbReference type="PROSITE" id="PS50914">
    <property type="entry name" value="BON"/>
    <property type="match status" value="1"/>
</dbReference>
<evidence type="ECO:0000313" key="4">
    <source>
        <dbReference type="EMBL" id="QXE21878.1"/>
    </source>
</evidence>
<accession>A0A975T5L8</accession>